<sequence length="422" mass="47533">MESLNVPPAVVDWLFKVTQPYYDGRTTFRDVLYTLSEFRNLRPRTKTYTDFQGKPQLLLCLYGQIESVKISIPVLIWIPIEYPILAPYAYLDLAALKDKEVKVSGEAVDPNGVFFLPIISRWSPESCNLRDLVYELSYVVMQNPPLMVEITSTRSPPLPERLKLEAPALPPKNLSEVIDEEASDVSNTNLEAPAPAPAPAPALPPKPPHFEQRQPSFVSEAAPEDPSPTIFQRQGSPKPVAQPNLMDMDAESSQNSSYTGALETLRSVVVLLTEQDHKEVQETLRTRMYAIQNATTQFRSICDHERALVEQKEQALRKRHDSLTSGLDQINAQLNKAQQYVQDHGPEVDLQSMLAPDAAGVQQLRQLVARDHAITDTVHALSRMLGQSTISLDMFMRKVRTLGRDQFLIRAHMNKIVEKARM</sequence>
<dbReference type="PANTHER" id="PTHR23306:SF3">
    <property type="entry name" value="TUMOR SUPPRESSOR PROTEIN 101"/>
    <property type="match status" value="1"/>
</dbReference>
<evidence type="ECO:0000256" key="5">
    <source>
        <dbReference type="ARBA" id="ARBA00022927"/>
    </source>
</evidence>
<evidence type="ECO:0000256" key="3">
    <source>
        <dbReference type="ARBA" id="ARBA00022448"/>
    </source>
</evidence>
<dbReference type="Gene3D" id="6.10.140.820">
    <property type="match status" value="1"/>
</dbReference>
<comment type="similarity">
    <text evidence="2">Belongs to the ubiquitin-conjugating enzyme family. UEV subfamily.</text>
</comment>
<keyword evidence="4" id="KW-0967">Endosome</keyword>
<dbReference type="InterPro" id="IPR008883">
    <property type="entry name" value="UEV_N"/>
</dbReference>
<dbReference type="Proteomes" id="UP000189911">
    <property type="component" value="Chromosome G"/>
</dbReference>
<keyword evidence="6" id="KW-0175">Coiled coil</keyword>
<evidence type="ECO:0000259" key="10">
    <source>
        <dbReference type="PROSITE" id="PS51322"/>
    </source>
</evidence>
<evidence type="ECO:0000256" key="1">
    <source>
        <dbReference type="ARBA" id="ARBA00004177"/>
    </source>
</evidence>
<dbReference type="Gene3D" id="3.10.110.10">
    <property type="entry name" value="Ubiquitin Conjugating Enzyme"/>
    <property type="match status" value="1"/>
</dbReference>
<reference evidence="12" key="1">
    <citation type="submission" date="2016-03" db="EMBL/GenBank/DDBJ databases">
        <authorList>
            <person name="Devillers Hugo."/>
        </authorList>
    </citation>
    <scope>NUCLEOTIDE SEQUENCE [LARGE SCALE GENOMIC DNA]</scope>
</reference>
<feature type="domain" description="UEV" evidence="10">
    <location>
        <begin position="8"/>
        <end position="150"/>
    </location>
</feature>
<dbReference type="GO" id="GO:0006886">
    <property type="term" value="P:intracellular protein transport"/>
    <property type="evidence" value="ECO:0007669"/>
    <property type="project" value="UniProtKB-ARBA"/>
</dbReference>
<dbReference type="InterPro" id="IPR052070">
    <property type="entry name" value="ESCRT-I_UEV_domain"/>
</dbReference>
<dbReference type="GO" id="GO:0072666">
    <property type="term" value="P:establishment of protein localization to vacuole"/>
    <property type="evidence" value="ECO:0007669"/>
    <property type="project" value="UniProtKB-ARBA"/>
</dbReference>
<dbReference type="Pfam" id="PF05743">
    <property type="entry name" value="UEV"/>
    <property type="match status" value="1"/>
</dbReference>
<evidence type="ECO:0000256" key="8">
    <source>
        <dbReference type="SAM" id="MobiDB-lite"/>
    </source>
</evidence>
<dbReference type="CDD" id="cd11685">
    <property type="entry name" value="UEV_TSG101-like"/>
    <property type="match status" value="1"/>
</dbReference>
<comment type="subcellular location">
    <subcellularLocation>
        <location evidence="1">Endosome</location>
    </subcellularLocation>
</comment>
<feature type="region of interest" description="Disordered" evidence="8">
    <location>
        <begin position="180"/>
        <end position="245"/>
    </location>
</feature>
<dbReference type="InterPro" id="IPR017916">
    <property type="entry name" value="SB_dom"/>
</dbReference>
<gene>
    <name evidence="11" type="ORF">LANO_0G14180G</name>
</gene>
<evidence type="ECO:0000256" key="2">
    <source>
        <dbReference type="ARBA" id="ARBA00009594"/>
    </source>
</evidence>
<feature type="domain" description="SB" evidence="9">
    <location>
        <begin position="358"/>
        <end position="422"/>
    </location>
</feature>
<evidence type="ECO:0000256" key="7">
    <source>
        <dbReference type="PROSITE-ProRule" id="PRU00644"/>
    </source>
</evidence>
<evidence type="ECO:0000259" key="9">
    <source>
        <dbReference type="PROSITE" id="PS51312"/>
    </source>
</evidence>
<organism evidence="11 12">
    <name type="scientific">Lachancea nothofagi CBS 11611</name>
    <dbReference type="NCBI Taxonomy" id="1266666"/>
    <lineage>
        <taxon>Eukaryota</taxon>
        <taxon>Fungi</taxon>
        <taxon>Dikarya</taxon>
        <taxon>Ascomycota</taxon>
        <taxon>Saccharomycotina</taxon>
        <taxon>Saccharomycetes</taxon>
        <taxon>Saccharomycetales</taxon>
        <taxon>Saccharomycetaceae</taxon>
        <taxon>Lachancea</taxon>
    </lineage>
</organism>
<dbReference type="PROSITE" id="PS51312">
    <property type="entry name" value="SB"/>
    <property type="match status" value="1"/>
</dbReference>
<dbReference type="GO" id="GO:0043162">
    <property type="term" value="P:ubiquitin-dependent protein catabolic process via the multivesicular body sorting pathway"/>
    <property type="evidence" value="ECO:0007669"/>
    <property type="project" value="UniProtKB-ARBA"/>
</dbReference>
<dbReference type="SUPFAM" id="SSF140111">
    <property type="entry name" value="Endosomal sorting complex assembly domain"/>
    <property type="match status" value="1"/>
</dbReference>
<evidence type="ECO:0000256" key="6">
    <source>
        <dbReference type="ARBA" id="ARBA00023054"/>
    </source>
</evidence>
<keyword evidence="12" id="KW-1185">Reference proteome</keyword>
<accession>A0A1G4KK55</accession>
<protein>
    <submittedName>
        <fullName evidence="11">LANO_0G14180g1_1</fullName>
    </submittedName>
</protein>
<dbReference type="EMBL" id="LT598453">
    <property type="protein sequence ID" value="SCV04913.1"/>
    <property type="molecule type" value="Genomic_DNA"/>
</dbReference>
<evidence type="ECO:0000313" key="11">
    <source>
        <dbReference type="EMBL" id="SCV04913.1"/>
    </source>
</evidence>
<dbReference type="GO" id="GO:0043130">
    <property type="term" value="F:ubiquitin binding"/>
    <property type="evidence" value="ECO:0007669"/>
    <property type="project" value="TreeGrafter"/>
</dbReference>
<keyword evidence="3 7" id="KW-0813">Transport</keyword>
<evidence type="ECO:0000313" key="12">
    <source>
        <dbReference type="Proteomes" id="UP000189911"/>
    </source>
</evidence>
<dbReference type="PANTHER" id="PTHR23306">
    <property type="entry name" value="TUMOR SUSCEPTIBILITY GENE 101 PROTEIN-RELATED"/>
    <property type="match status" value="1"/>
</dbReference>
<dbReference type="InterPro" id="IPR037202">
    <property type="entry name" value="ESCRT_assembly_dom"/>
</dbReference>
<dbReference type="OrthoDB" id="306304at2759"/>
<dbReference type="AlphaFoldDB" id="A0A1G4KK55"/>
<dbReference type="GO" id="GO:0000813">
    <property type="term" value="C:ESCRT I complex"/>
    <property type="evidence" value="ECO:0007669"/>
    <property type="project" value="TreeGrafter"/>
</dbReference>
<feature type="compositionally biased region" description="Pro residues" evidence="8">
    <location>
        <begin position="194"/>
        <end position="207"/>
    </location>
</feature>
<dbReference type="SUPFAM" id="SSF54495">
    <property type="entry name" value="UBC-like"/>
    <property type="match status" value="1"/>
</dbReference>
<proteinExistence type="inferred from homology"/>
<evidence type="ECO:0000256" key="4">
    <source>
        <dbReference type="ARBA" id="ARBA00022753"/>
    </source>
</evidence>
<dbReference type="Pfam" id="PF09454">
    <property type="entry name" value="Vps23_core"/>
    <property type="match status" value="1"/>
</dbReference>
<dbReference type="InterPro" id="IPR016135">
    <property type="entry name" value="UBQ-conjugating_enzyme/RWD"/>
</dbReference>
<dbReference type="PROSITE" id="PS51322">
    <property type="entry name" value="UEV"/>
    <property type="match status" value="1"/>
</dbReference>
<keyword evidence="5 7" id="KW-0653">Protein transport</keyword>
<name>A0A1G4KK55_9SACH</name>